<dbReference type="NCBIfam" id="TIGR00694">
    <property type="entry name" value="thiM"/>
    <property type="match status" value="1"/>
</dbReference>
<keyword evidence="9 11" id="KW-0460">Magnesium</keyword>
<evidence type="ECO:0000256" key="9">
    <source>
        <dbReference type="ARBA" id="ARBA00022842"/>
    </source>
</evidence>
<dbReference type="SUPFAM" id="SSF53613">
    <property type="entry name" value="Ribokinase-like"/>
    <property type="match status" value="1"/>
</dbReference>
<dbReference type="AlphaFoldDB" id="A0A1H9NQR0"/>
<dbReference type="CDD" id="cd01170">
    <property type="entry name" value="THZ_kinase"/>
    <property type="match status" value="1"/>
</dbReference>
<evidence type="ECO:0000256" key="3">
    <source>
        <dbReference type="ARBA" id="ARBA00004868"/>
    </source>
</evidence>
<dbReference type="RefSeq" id="WP_092499030.1">
    <property type="nucleotide sequence ID" value="NZ_FOFG01000017.1"/>
</dbReference>
<keyword evidence="8 11" id="KW-0067">ATP-binding</keyword>
<evidence type="ECO:0000256" key="5">
    <source>
        <dbReference type="ARBA" id="ARBA00022723"/>
    </source>
</evidence>
<evidence type="ECO:0000313" key="13">
    <source>
        <dbReference type="Proteomes" id="UP000199647"/>
    </source>
</evidence>
<comment type="cofactor">
    <cofactor evidence="2 11">
        <name>Mg(2+)</name>
        <dbReference type="ChEBI" id="CHEBI:18420"/>
    </cofactor>
</comment>
<dbReference type="GO" id="GO:0005524">
    <property type="term" value="F:ATP binding"/>
    <property type="evidence" value="ECO:0007669"/>
    <property type="project" value="UniProtKB-UniRule"/>
</dbReference>
<feature type="binding site" evidence="11">
    <location>
        <position position="193"/>
    </location>
    <ligand>
        <name>substrate</name>
    </ligand>
</feature>
<keyword evidence="5 11" id="KW-0479">Metal-binding</keyword>
<comment type="function">
    <text evidence="11">Catalyzes the phosphorylation of the hydroxyl group of 4-methyl-5-beta-hydroxyethylthiazole (THZ).</text>
</comment>
<proteinExistence type="inferred from homology"/>
<evidence type="ECO:0000256" key="11">
    <source>
        <dbReference type="HAMAP-Rule" id="MF_00228"/>
    </source>
</evidence>
<name>A0A1H9NQR0_9HYPH</name>
<evidence type="ECO:0000256" key="1">
    <source>
        <dbReference type="ARBA" id="ARBA00001771"/>
    </source>
</evidence>
<feature type="binding site" evidence="11">
    <location>
        <position position="119"/>
    </location>
    <ligand>
        <name>ATP</name>
        <dbReference type="ChEBI" id="CHEBI:30616"/>
    </ligand>
</feature>
<dbReference type="GO" id="GO:0009228">
    <property type="term" value="P:thiamine biosynthetic process"/>
    <property type="evidence" value="ECO:0007669"/>
    <property type="project" value="UniProtKB-KW"/>
</dbReference>
<keyword evidence="10 11" id="KW-0784">Thiamine biosynthesis</keyword>
<feature type="binding site" evidence="11">
    <location>
        <position position="44"/>
    </location>
    <ligand>
        <name>substrate</name>
    </ligand>
</feature>
<evidence type="ECO:0000256" key="8">
    <source>
        <dbReference type="ARBA" id="ARBA00022840"/>
    </source>
</evidence>
<evidence type="ECO:0000256" key="2">
    <source>
        <dbReference type="ARBA" id="ARBA00001946"/>
    </source>
</evidence>
<dbReference type="STRING" id="1855383.SAMN05216548_1175"/>
<dbReference type="EC" id="2.7.1.50" evidence="11"/>
<dbReference type="UniPathway" id="UPA00060">
    <property type="reaction ID" value="UER00139"/>
</dbReference>
<feature type="binding site" evidence="11">
    <location>
        <position position="166"/>
    </location>
    <ligand>
        <name>ATP</name>
        <dbReference type="ChEBI" id="CHEBI:30616"/>
    </ligand>
</feature>
<keyword evidence="7 11" id="KW-0418">Kinase</keyword>
<dbReference type="GO" id="GO:0004417">
    <property type="term" value="F:hydroxyethylthiazole kinase activity"/>
    <property type="evidence" value="ECO:0007669"/>
    <property type="project" value="UniProtKB-UniRule"/>
</dbReference>
<organism evidence="12 13">
    <name type="scientific">Faunimonas pinastri</name>
    <dbReference type="NCBI Taxonomy" id="1855383"/>
    <lineage>
        <taxon>Bacteria</taxon>
        <taxon>Pseudomonadati</taxon>
        <taxon>Pseudomonadota</taxon>
        <taxon>Alphaproteobacteria</taxon>
        <taxon>Hyphomicrobiales</taxon>
        <taxon>Afifellaceae</taxon>
        <taxon>Faunimonas</taxon>
    </lineage>
</organism>
<dbReference type="GO" id="GO:0009229">
    <property type="term" value="P:thiamine diphosphate biosynthetic process"/>
    <property type="evidence" value="ECO:0007669"/>
    <property type="project" value="UniProtKB-UniRule"/>
</dbReference>
<dbReference type="InterPro" id="IPR029056">
    <property type="entry name" value="Ribokinase-like"/>
</dbReference>
<evidence type="ECO:0000313" key="12">
    <source>
        <dbReference type="EMBL" id="SER38242.1"/>
    </source>
</evidence>
<dbReference type="HAMAP" id="MF_00228">
    <property type="entry name" value="Thz_kinase"/>
    <property type="match status" value="1"/>
</dbReference>
<gene>
    <name evidence="11" type="primary">thiM</name>
    <name evidence="12" type="ORF">SAMN05216548_1175</name>
</gene>
<dbReference type="Proteomes" id="UP000199647">
    <property type="component" value="Unassembled WGS sequence"/>
</dbReference>
<accession>A0A1H9NQR0</accession>
<dbReference type="OrthoDB" id="9778146at2"/>
<dbReference type="NCBIfam" id="NF006830">
    <property type="entry name" value="PRK09355.1"/>
    <property type="match status" value="1"/>
</dbReference>
<comment type="pathway">
    <text evidence="3 11">Cofactor biosynthesis; thiamine diphosphate biosynthesis; 4-methyl-5-(2-phosphoethyl)-thiazole from 5-(2-hydroxyethyl)-4-methylthiazole: step 1/1.</text>
</comment>
<dbReference type="Gene3D" id="3.40.1190.20">
    <property type="match status" value="1"/>
</dbReference>
<dbReference type="EMBL" id="FOFG01000017">
    <property type="protein sequence ID" value="SER38242.1"/>
    <property type="molecule type" value="Genomic_DNA"/>
</dbReference>
<evidence type="ECO:0000256" key="4">
    <source>
        <dbReference type="ARBA" id="ARBA00022679"/>
    </source>
</evidence>
<dbReference type="GO" id="GO:0000287">
    <property type="term" value="F:magnesium ion binding"/>
    <property type="evidence" value="ECO:0007669"/>
    <property type="project" value="UniProtKB-UniRule"/>
</dbReference>
<keyword evidence="13" id="KW-1185">Reference proteome</keyword>
<keyword evidence="4 11" id="KW-0808">Transferase</keyword>
<evidence type="ECO:0000256" key="7">
    <source>
        <dbReference type="ARBA" id="ARBA00022777"/>
    </source>
</evidence>
<protein>
    <recommendedName>
        <fullName evidence="11">Hydroxyethylthiazole kinase</fullName>
        <ecNumber evidence="11">2.7.1.50</ecNumber>
    </recommendedName>
    <alternativeName>
        <fullName evidence="11">4-methyl-5-beta-hydroxyethylthiazole kinase</fullName>
        <shortName evidence="11">TH kinase</shortName>
        <shortName evidence="11">Thz kinase</shortName>
    </alternativeName>
</protein>
<dbReference type="PIRSF" id="PIRSF000513">
    <property type="entry name" value="Thz_kinase"/>
    <property type="match status" value="1"/>
</dbReference>
<sequence>MIDDIWNCLRRVREAAPLVHNITNFVVMNNTANALLAAGASPVMAHAPEEVEDFVAISGALVVNIGTLSSDWIAAMRLAALKAGAAGKPWVLDPVGVGATAFRSATAAVLVEIGPTVVRGNASEILALADAATEATRGVDSTVSSDLSLEAARRIAAVTGGVVAVTGATDYVTDGRDVHALRNGDAMMGRVTGLGCSASALVGAFLAVEPDPLLATTAALAVFGVAGEIAAENAPGPGTLQLRLYDTLYALDRQALQSRLRLD</sequence>
<keyword evidence="6 11" id="KW-0547">Nucleotide-binding</keyword>
<comment type="similarity">
    <text evidence="11">Belongs to the Thz kinase family.</text>
</comment>
<dbReference type="PRINTS" id="PR01099">
    <property type="entry name" value="HYETHTZKNASE"/>
</dbReference>
<dbReference type="InterPro" id="IPR000417">
    <property type="entry name" value="Hyethyz_kinase"/>
</dbReference>
<evidence type="ECO:0000256" key="6">
    <source>
        <dbReference type="ARBA" id="ARBA00022741"/>
    </source>
</evidence>
<comment type="catalytic activity">
    <reaction evidence="1 11">
        <text>5-(2-hydroxyethyl)-4-methylthiazole + ATP = 4-methyl-5-(2-phosphooxyethyl)-thiazole + ADP + H(+)</text>
        <dbReference type="Rhea" id="RHEA:24212"/>
        <dbReference type="ChEBI" id="CHEBI:15378"/>
        <dbReference type="ChEBI" id="CHEBI:17957"/>
        <dbReference type="ChEBI" id="CHEBI:30616"/>
        <dbReference type="ChEBI" id="CHEBI:58296"/>
        <dbReference type="ChEBI" id="CHEBI:456216"/>
        <dbReference type="EC" id="2.7.1.50"/>
    </reaction>
</comment>
<evidence type="ECO:0000256" key="10">
    <source>
        <dbReference type="ARBA" id="ARBA00022977"/>
    </source>
</evidence>
<dbReference type="Pfam" id="PF02110">
    <property type="entry name" value="HK"/>
    <property type="match status" value="1"/>
</dbReference>
<reference evidence="12 13" key="1">
    <citation type="submission" date="2016-10" db="EMBL/GenBank/DDBJ databases">
        <authorList>
            <person name="de Groot N.N."/>
        </authorList>
    </citation>
    <scope>NUCLEOTIDE SEQUENCE [LARGE SCALE GENOMIC DNA]</scope>
    <source>
        <strain evidence="12 13">A52C2</strain>
    </source>
</reference>